<keyword evidence="2" id="KW-0732">Signal</keyword>
<name>A0AAN1WE66_9GAMM</name>
<feature type="region of interest" description="Disordered" evidence="1">
    <location>
        <begin position="271"/>
        <end position="290"/>
    </location>
</feature>
<dbReference type="PROSITE" id="PS51257">
    <property type="entry name" value="PROKAR_LIPOPROTEIN"/>
    <property type="match status" value="1"/>
</dbReference>
<reference evidence="4 5" key="1">
    <citation type="journal article" date="2022" name="IScience">
        <title>An ultrasensitive nanofiber-based assay for enzymatic hydrolysis and deep-sea microbial degradation of cellulose.</title>
        <authorList>
            <person name="Tsudome M."/>
            <person name="Tachioka M."/>
            <person name="Miyazaki M."/>
            <person name="Uchimura K."/>
            <person name="Tsuda M."/>
            <person name="Takaki Y."/>
            <person name="Deguchi S."/>
        </authorList>
    </citation>
    <scope>NUCLEOTIDE SEQUENCE [LARGE SCALE GENOMIC DNA]</scope>
    <source>
        <strain evidence="4 5">GE09</strain>
    </source>
</reference>
<sequence>MNDSKIIFKSTSLLLAPAIAACLAMPASAADVIYQAEEQTWSQAVFETTNAGYTGTGYVNTNNVAGSYVEFTVEVPSDGNYSLASHYANGTGSNRPIDLSINGEFKLPQLSSTPTGSWATWNTESFSVNLLAGSNTIRMIGAGNSGAPNIDALTVTIDPLVHGVAYQAENQSFYNAVVENEHTGYTGTGYVNGSNDEHTYIEFTVSVPNDGTYNAAFRFANGGSAARPTDLAVNGEFKIYGPSFSTTGGWTSWATEATTFNLTAGENTITLIGNSPDGPPNLDSLTISPQ</sequence>
<dbReference type="GO" id="GO:0030246">
    <property type="term" value="F:carbohydrate binding"/>
    <property type="evidence" value="ECO:0007669"/>
    <property type="project" value="InterPro"/>
</dbReference>
<feature type="signal peptide" evidence="2">
    <location>
        <begin position="1"/>
        <end position="29"/>
    </location>
</feature>
<proteinExistence type="predicted"/>
<evidence type="ECO:0000256" key="1">
    <source>
        <dbReference type="SAM" id="MobiDB-lite"/>
    </source>
</evidence>
<feature type="domain" description="CBM6" evidence="3">
    <location>
        <begin position="164"/>
        <end position="288"/>
    </location>
</feature>
<dbReference type="InterPro" id="IPR051816">
    <property type="entry name" value="Glycosyl_Hydrolase_31"/>
</dbReference>
<dbReference type="SUPFAM" id="SSF49785">
    <property type="entry name" value="Galactose-binding domain-like"/>
    <property type="match status" value="2"/>
</dbReference>
<evidence type="ECO:0000313" key="5">
    <source>
        <dbReference type="Proteomes" id="UP001320119"/>
    </source>
</evidence>
<dbReference type="RefSeq" id="WP_236985477.1">
    <property type="nucleotide sequence ID" value="NZ_AP023086.1"/>
</dbReference>
<dbReference type="InterPro" id="IPR008979">
    <property type="entry name" value="Galactose-bd-like_sf"/>
</dbReference>
<dbReference type="CDD" id="cd04082">
    <property type="entry name" value="CBM35_pectate_lyase-like"/>
    <property type="match status" value="2"/>
</dbReference>
<dbReference type="KEGG" id="marq:MARGE09_P0164"/>
<keyword evidence="5" id="KW-1185">Reference proteome</keyword>
<protein>
    <recommendedName>
        <fullName evidence="3">CBM6 domain-containing protein</fullName>
    </recommendedName>
</protein>
<feature type="domain" description="CBM6" evidence="3">
    <location>
        <begin position="32"/>
        <end position="156"/>
    </location>
</feature>
<evidence type="ECO:0000256" key="2">
    <source>
        <dbReference type="SAM" id="SignalP"/>
    </source>
</evidence>
<dbReference type="PANTHER" id="PTHR43863">
    <property type="entry name" value="HYDROLASE, PUTATIVE (AFU_ORTHOLOGUE AFUA_1G03140)-RELATED"/>
    <property type="match status" value="1"/>
</dbReference>
<evidence type="ECO:0000259" key="3">
    <source>
        <dbReference type="PROSITE" id="PS51175"/>
    </source>
</evidence>
<dbReference type="InterPro" id="IPR005084">
    <property type="entry name" value="CBM6"/>
</dbReference>
<organism evidence="4 5">
    <name type="scientific">Marinagarivorans cellulosilyticus</name>
    <dbReference type="NCBI Taxonomy" id="2721545"/>
    <lineage>
        <taxon>Bacteria</taxon>
        <taxon>Pseudomonadati</taxon>
        <taxon>Pseudomonadota</taxon>
        <taxon>Gammaproteobacteria</taxon>
        <taxon>Cellvibrionales</taxon>
        <taxon>Cellvibrionaceae</taxon>
        <taxon>Marinagarivorans</taxon>
    </lineage>
</organism>
<evidence type="ECO:0000313" key="4">
    <source>
        <dbReference type="EMBL" id="BCD95965.1"/>
    </source>
</evidence>
<dbReference type="Gene3D" id="2.60.120.260">
    <property type="entry name" value="Galactose-binding domain-like"/>
    <property type="match status" value="2"/>
</dbReference>
<dbReference type="EMBL" id="AP023086">
    <property type="protein sequence ID" value="BCD95965.1"/>
    <property type="molecule type" value="Genomic_DNA"/>
</dbReference>
<gene>
    <name evidence="4" type="ORF">MARGE09_P0164</name>
</gene>
<dbReference type="PANTHER" id="PTHR43863:SF2">
    <property type="entry name" value="MALTASE-GLUCOAMYLASE"/>
    <property type="match status" value="1"/>
</dbReference>
<dbReference type="AlphaFoldDB" id="A0AAN1WE66"/>
<dbReference type="Pfam" id="PF03422">
    <property type="entry name" value="CBM_6"/>
    <property type="match status" value="2"/>
</dbReference>
<feature type="chain" id="PRO_5042853491" description="CBM6 domain-containing protein" evidence="2">
    <location>
        <begin position="30"/>
        <end position="290"/>
    </location>
</feature>
<accession>A0AAN1WE66</accession>
<dbReference type="PROSITE" id="PS51175">
    <property type="entry name" value="CBM6"/>
    <property type="match status" value="2"/>
</dbReference>
<dbReference type="Proteomes" id="UP001320119">
    <property type="component" value="Chromosome"/>
</dbReference>